<protein>
    <submittedName>
        <fullName evidence="8">Lipid phosphate phosphatase 2</fullName>
    </submittedName>
</protein>
<dbReference type="STRING" id="4577.A0A1D6NGD8"/>
<dbReference type="AlphaFoldDB" id="A0A1D6NGD8"/>
<dbReference type="SUPFAM" id="SSF48317">
    <property type="entry name" value="Acid phosphatase/Vanadium-dependent haloperoxidase"/>
    <property type="match status" value="1"/>
</dbReference>
<evidence type="ECO:0000256" key="6">
    <source>
        <dbReference type="ARBA" id="ARBA00023136"/>
    </source>
</evidence>
<dbReference type="InterPro" id="IPR036938">
    <property type="entry name" value="PAP2/HPO_sf"/>
</dbReference>
<dbReference type="CDD" id="cd03390">
    <property type="entry name" value="PAP2_containing_1_like"/>
    <property type="match status" value="1"/>
</dbReference>
<gene>
    <name evidence="8" type="ORF">ZEAMMB73_Zm00001d043947</name>
</gene>
<dbReference type="GO" id="GO:0016020">
    <property type="term" value="C:membrane"/>
    <property type="evidence" value="ECO:0007669"/>
    <property type="project" value="UniProtKB-SubCell"/>
</dbReference>
<evidence type="ECO:0000259" key="7">
    <source>
        <dbReference type="SMART" id="SM00014"/>
    </source>
</evidence>
<evidence type="ECO:0000256" key="1">
    <source>
        <dbReference type="ARBA" id="ARBA00004141"/>
    </source>
</evidence>
<dbReference type="GO" id="GO:0006644">
    <property type="term" value="P:phospholipid metabolic process"/>
    <property type="evidence" value="ECO:0007669"/>
    <property type="project" value="InterPro"/>
</dbReference>
<keyword evidence="3" id="KW-0812">Transmembrane</keyword>
<feature type="domain" description="Phosphatidic acid phosphatase type 2/haloperoxidase" evidence="7">
    <location>
        <begin position="101"/>
        <end position="228"/>
    </location>
</feature>
<dbReference type="SMART" id="SM00014">
    <property type="entry name" value="acidPPc"/>
    <property type="match status" value="1"/>
</dbReference>
<sequence length="240" mass="26250">MPQAAAPACALPLPTMPRVARSHAWDWVALLLLVAVDVLLNVIEPFHRFVGAGMMADLRYPMKGNTVPVWAVPIIAVIGPVTIFAVVYIRRRNAYDLHHAILGSYIYSTTTTFIAFYIVLGCSPEVYNNITTGVVCHGDPSVIKEGYKSFPSGHTSWSFAGLGFLSWYLAGKMTAFDRRGHVAKLCVVLLPLLVAALVAVSRVDDYWHHWQDVCTGGVLGLVVASVCYLQFFPAPSDEKG</sequence>
<keyword evidence="4" id="KW-0378">Hydrolase</keyword>
<comment type="similarity">
    <text evidence="2">Belongs to the PA-phosphatase related phosphoesterase family.</text>
</comment>
<evidence type="ECO:0000256" key="2">
    <source>
        <dbReference type="ARBA" id="ARBA00008816"/>
    </source>
</evidence>
<accession>A0A1D6NGD8</accession>
<dbReference type="Gene3D" id="1.20.144.10">
    <property type="entry name" value="Phosphatidic acid phosphatase type 2/haloperoxidase"/>
    <property type="match status" value="1"/>
</dbReference>
<keyword evidence="6" id="KW-0472">Membrane</keyword>
<dbReference type="EMBL" id="CM007649">
    <property type="protein sequence ID" value="ONM39498.1"/>
    <property type="molecule type" value="Genomic_DNA"/>
</dbReference>
<dbReference type="ExpressionAtlas" id="A0A1D6NGD8">
    <property type="expression patterns" value="baseline and differential"/>
</dbReference>
<dbReference type="GO" id="GO:0008195">
    <property type="term" value="F:phosphatidate phosphatase activity"/>
    <property type="evidence" value="ECO:0007669"/>
    <property type="project" value="UniProtKB-ARBA"/>
</dbReference>
<organism evidence="8">
    <name type="scientific">Zea mays</name>
    <name type="common">Maize</name>
    <dbReference type="NCBI Taxonomy" id="4577"/>
    <lineage>
        <taxon>Eukaryota</taxon>
        <taxon>Viridiplantae</taxon>
        <taxon>Streptophyta</taxon>
        <taxon>Embryophyta</taxon>
        <taxon>Tracheophyta</taxon>
        <taxon>Spermatophyta</taxon>
        <taxon>Magnoliopsida</taxon>
        <taxon>Liliopsida</taxon>
        <taxon>Poales</taxon>
        <taxon>Poaceae</taxon>
        <taxon>PACMAD clade</taxon>
        <taxon>Panicoideae</taxon>
        <taxon>Andropogonodae</taxon>
        <taxon>Andropogoneae</taxon>
        <taxon>Tripsacinae</taxon>
        <taxon>Zea</taxon>
    </lineage>
</organism>
<dbReference type="OMA" id="GPMIIFV"/>
<dbReference type="InterPro" id="IPR043216">
    <property type="entry name" value="PAP-like"/>
</dbReference>
<evidence type="ECO:0000256" key="4">
    <source>
        <dbReference type="ARBA" id="ARBA00022801"/>
    </source>
</evidence>
<reference evidence="8" key="1">
    <citation type="submission" date="2015-12" db="EMBL/GenBank/DDBJ databases">
        <title>Update maize B73 reference genome by single molecule sequencing technologies.</title>
        <authorList>
            <consortium name="Maize Genome Sequencing Project"/>
            <person name="Ware D."/>
        </authorList>
    </citation>
    <scope>NUCLEOTIDE SEQUENCE [LARGE SCALE GENOMIC DNA]</scope>
    <source>
        <tissue evidence="8">Seedling</tissue>
    </source>
</reference>
<dbReference type="InterPro" id="IPR000326">
    <property type="entry name" value="PAP2/HPO"/>
</dbReference>
<dbReference type="FunFam" id="1.20.144.10:FF:000001">
    <property type="entry name" value="Lipid phosphate phosphatase 2"/>
    <property type="match status" value="1"/>
</dbReference>
<evidence type="ECO:0000313" key="8">
    <source>
        <dbReference type="EMBL" id="ONM39498.1"/>
    </source>
</evidence>
<evidence type="ECO:0000256" key="5">
    <source>
        <dbReference type="ARBA" id="ARBA00022989"/>
    </source>
</evidence>
<dbReference type="InParanoid" id="A0A1D6NGD8"/>
<name>A0A1D6NGD8_MAIZE</name>
<comment type="subcellular location">
    <subcellularLocation>
        <location evidence="1">Membrane</location>
        <topology evidence="1">Multi-pass membrane protein</topology>
    </subcellularLocation>
</comment>
<evidence type="ECO:0000256" key="3">
    <source>
        <dbReference type="ARBA" id="ARBA00022692"/>
    </source>
</evidence>
<dbReference type="PANTHER" id="PTHR10165">
    <property type="entry name" value="LIPID PHOSPHATE PHOSPHATASE"/>
    <property type="match status" value="1"/>
</dbReference>
<dbReference type="PANTHER" id="PTHR10165:SF149">
    <property type="entry name" value="OS01G0666000 PROTEIN"/>
    <property type="match status" value="1"/>
</dbReference>
<dbReference type="Pfam" id="PF01569">
    <property type="entry name" value="PAP2"/>
    <property type="match status" value="1"/>
</dbReference>
<keyword evidence="5" id="KW-1133">Transmembrane helix</keyword>
<proteinExistence type="inferred from homology"/>